<dbReference type="GO" id="GO:0034040">
    <property type="term" value="F:ATPase-coupled lipid transmembrane transporter activity"/>
    <property type="evidence" value="ECO:0007669"/>
    <property type="project" value="TreeGrafter"/>
</dbReference>
<keyword evidence="3" id="KW-0812">Transmembrane</keyword>
<evidence type="ECO:0000313" key="5">
    <source>
        <dbReference type="EMBL" id="KAJ2933466.1"/>
    </source>
</evidence>
<evidence type="ECO:0000259" key="4">
    <source>
        <dbReference type="PROSITE" id="PS50893"/>
    </source>
</evidence>
<feature type="non-terminal residue" evidence="5">
    <location>
        <position position="1"/>
    </location>
</feature>
<dbReference type="OrthoDB" id="6500128at2759"/>
<dbReference type="SMART" id="SM00382">
    <property type="entry name" value="AAA"/>
    <property type="match status" value="1"/>
</dbReference>
<dbReference type="InterPro" id="IPR017871">
    <property type="entry name" value="ABC_transporter-like_CS"/>
</dbReference>
<organism evidence="5 6">
    <name type="scientific">Candolleomyces eurysporus</name>
    <dbReference type="NCBI Taxonomy" id="2828524"/>
    <lineage>
        <taxon>Eukaryota</taxon>
        <taxon>Fungi</taxon>
        <taxon>Dikarya</taxon>
        <taxon>Basidiomycota</taxon>
        <taxon>Agaricomycotina</taxon>
        <taxon>Agaricomycetes</taxon>
        <taxon>Agaricomycetidae</taxon>
        <taxon>Agaricales</taxon>
        <taxon>Agaricineae</taxon>
        <taxon>Psathyrellaceae</taxon>
        <taxon>Candolleomyces</taxon>
    </lineage>
</organism>
<dbReference type="Pfam" id="PF00005">
    <property type="entry name" value="ABC_tran"/>
    <property type="match status" value="1"/>
</dbReference>
<dbReference type="InterPro" id="IPR003593">
    <property type="entry name" value="AAA+_ATPase"/>
</dbReference>
<dbReference type="InterPro" id="IPR039421">
    <property type="entry name" value="Type_1_exporter"/>
</dbReference>
<dbReference type="InterPro" id="IPR003439">
    <property type="entry name" value="ABC_transporter-like_ATP-bd"/>
</dbReference>
<keyword evidence="6" id="KW-1185">Reference proteome</keyword>
<dbReference type="EMBL" id="JANBPK010000742">
    <property type="protein sequence ID" value="KAJ2933466.1"/>
    <property type="molecule type" value="Genomic_DNA"/>
</dbReference>
<dbReference type="PANTHER" id="PTHR24221:SF646">
    <property type="entry name" value="HAEMOLYSIN SECRETION ATP-BINDING PROTEIN"/>
    <property type="match status" value="1"/>
</dbReference>
<gene>
    <name evidence="5" type="ORF">H1R20_g3631</name>
</gene>
<reference evidence="5" key="1">
    <citation type="submission" date="2022-06" db="EMBL/GenBank/DDBJ databases">
        <title>Genome Sequence of Candolleomyces eurysporus.</title>
        <authorList>
            <person name="Buettner E."/>
        </authorList>
    </citation>
    <scope>NUCLEOTIDE SEQUENCE</scope>
    <source>
        <strain evidence="5">VTCC 930004</strain>
    </source>
</reference>
<keyword evidence="1" id="KW-0547">Nucleotide-binding</keyword>
<dbReference type="Gene3D" id="3.40.50.300">
    <property type="entry name" value="P-loop containing nucleotide triphosphate hydrolases"/>
    <property type="match status" value="1"/>
</dbReference>
<dbReference type="SUPFAM" id="SSF52540">
    <property type="entry name" value="P-loop containing nucleoside triphosphate hydrolases"/>
    <property type="match status" value="1"/>
</dbReference>
<accession>A0A9W8JEQ4</accession>
<protein>
    <recommendedName>
        <fullName evidence="4">ABC transporter domain-containing protein</fullName>
    </recommendedName>
</protein>
<dbReference type="AlphaFoldDB" id="A0A9W8JEQ4"/>
<feature type="transmembrane region" description="Helical" evidence="3">
    <location>
        <begin position="241"/>
        <end position="260"/>
    </location>
</feature>
<evidence type="ECO:0000256" key="1">
    <source>
        <dbReference type="ARBA" id="ARBA00022741"/>
    </source>
</evidence>
<dbReference type="GO" id="GO:0016887">
    <property type="term" value="F:ATP hydrolysis activity"/>
    <property type="evidence" value="ECO:0007669"/>
    <property type="project" value="InterPro"/>
</dbReference>
<dbReference type="GO" id="GO:0005524">
    <property type="term" value="F:ATP binding"/>
    <property type="evidence" value="ECO:0007669"/>
    <property type="project" value="UniProtKB-KW"/>
</dbReference>
<comment type="caution">
    <text evidence="5">The sequence shown here is derived from an EMBL/GenBank/DDBJ whole genome shotgun (WGS) entry which is preliminary data.</text>
</comment>
<evidence type="ECO:0000256" key="3">
    <source>
        <dbReference type="SAM" id="Phobius"/>
    </source>
</evidence>
<dbReference type="InterPro" id="IPR027417">
    <property type="entry name" value="P-loop_NTPase"/>
</dbReference>
<sequence>MRSRLGSRRALFPADFHLPARSSSSSKPPRPAPDSVYDAWLKSREMPQHKGSYLVPGAPRALSLDNARLALYISRTCIFDLFKTLWGLHPLRATLMVSLNIVRSLFPAFRGYSQALIIDESLIGSGAFTWSRLLYLLSTEILRRVVEGFLDSLLSTNENIVLGSARFYIEYKQMEHRVRLDGPTLADPLVRDLLQESDLFARSFSGGGFGFISPLDFINIFSLLVEILSHLWLILTLTRDASCFGVLLFSIASAVLPFLLSRFAPSSSGYDDPISAKEARAAEKQERMRNLAYSDAHRPEVSLFGLGDWILNSWSSARKVVLASEQPISRTSNVHFADLMYALQNLPFLLILQTTNTTLGAITAYRTSIQCALFAVGNLVSTVKMAFQGLFLMSAFSASIKLKPRMQPKHEDLARYMSRPGGASIDVKGLSYTYPGCADPALRNVTFSLQAGETLAIVGYNGSGKSTLAKILLRIIDFDKGTLHINGVDVRKYSPAEYHRHISAVFQGFSKFNASVKENVGLGNVDKMRYKPAIETAVHLAEADMLVESLPNGLKTLLETPGFESISYPGSMSYDSSSASQRYGLSGGEWQRIALARAFMRANEPEVDLLVFDEPTSSLDAHAQNQIFETINKISKTPSGDRRKTVIYITHRLSTARRADKVAMMDNGTISEFGTHDELMTKNGAYAALYRASI</sequence>
<evidence type="ECO:0000256" key="2">
    <source>
        <dbReference type="ARBA" id="ARBA00022840"/>
    </source>
</evidence>
<keyword evidence="2" id="KW-0067">ATP-binding</keyword>
<dbReference type="PROSITE" id="PS00211">
    <property type="entry name" value="ABC_TRANSPORTER_1"/>
    <property type="match status" value="1"/>
</dbReference>
<evidence type="ECO:0000313" key="6">
    <source>
        <dbReference type="Proteomes" id="UP001140091"/>
    </source>
</evidence>
<proteinExistence type="predicted"/>
<name>A0A9W8JEQ4_9AGAR</name>
<dbReference type="PANTHER" id="PTHR24221">
    <property type="entry name" value="ATP-BINDING CASSETTE SUB-FAMILY B"/>
    <property type="match status" value="1"/>
</dbReference>
<dbReference type="Proteomes" id="UP001140091">
    <property type="component" value="Unassembled WGS sequence"/>
</dbReference>
<keyword evidence="3" id="KW-1133">Transmembrane helix</keyword>
<dbReference type="PROSITE" id="PS50893">
    <property type="entry name" value="ABC_TRANSPORTER_2"/>
    <property type="match status" value="1"/>
</dbReference>
<feature type="transmembrane region" description="Helical" evidence="3">
    <location>
        <begin position="217"/>
        <end position="235"/>
    </location>
</feature>
<keyword evidence="3" id="KW-0472">Membrane</keyword>
<feature type="domain" description="ABC transporter" evidence="4">
    <location>
        <begin position="425"/>
        <end position="692"/>
    </location>
</feature>